<dbReference type="InterPro" id="IPR029045">
    <property type="entry name" value="ClpP/crotonase-like_dom_sf"/>
</dbReference>
<feature type="signal peptide" evidence="1">
    <location>
        <begin position="1"/>
        <end position="21"/>
    </location>
</feature>
<dbReference type="GO" id="GO:0006508">
    <property type="term" value="P:proteolysis"/>
    <property type="evidence" value="ECO:0007669"/>
    <property type="project" value="UniProtKB-KW"/>
</dbReference>
<dbReference type="EMBL" id="FNNJ01000027">
    <property type="protein sequence ID" value="SDY11103.1"/>
    <property type="molecule type" value="Genomic_DNA"/>
</dbReference>
<keyword evidence="4" id="KW-1185">Reference proteome</keyword>
<sequence>MKRLIFIITFLLMTKTFYCQTNDLNTKPVTIDNEFNSSSKIKEISLNPTKVENLKTLGLVWGFLKYYHPNIAKGNFNWDYELFRILPKIINSKNNEDFDIILVKWIQNLGTFQENQKANENLGEIKMKPDLDWISNSKFSKELTELLLSIKNAERTNNNYYVNILFDGVGPPSFLNENPYSKMKYPDAGYRILALYRYWNIIQYYFPYKYLIGEDWKNVLKEFVPKIISAKNETEYTLTILELIGRINDSHANVWGGNQILNNYYGINYAPLNLTFAENKAVVTYFNDNNLCKEIGLQIGDVISKINDESVDDIVKKNLKYTPASNYPTKLNNIALRTLLRTNDTVLNIEYISGNQLKNKMIKVSSSNKSLIWKKYFDNTADTCFTLISPKIAYLNQGSLKGSHISKIWKEIKNTNGLIIDARHSPTYSPLDSLCNYLYPKKIPFSQFTIGSIKTPGLFTFEYIDSAGKENTGFYKGKVIILVNENTQSASEYHVMAYQKAPNSMVIGSKTAAADGNVSPIFYLPGEIMTMISGMGVYYPDGEETQRVGIKVDLEIKPTIEGIKNGQDELLEKAIEIINEH</sequence>
<evidence type="ECO:0000256" key="1">
    <source>
        <dbReference type="SAM" id="SignalP"/>
    </source>
</evidence>
<evidence type="ECO:0000313" key="4">
    <source>
        <dbReference type="Proteomes" id="UP000199595"/>
    </source>
</evidence>
<dbReference type="InterPro" id="IPR036034">
    <property type="entry name" value="PDZ_sf"/>
</dbReference>
<dbReference type="CDD" id="cd07562">
    <property type="entry name" value="Peptidase_S41_TRI"/>
    <property type="match status" value="1"/>
</dbReference>
<dbReference type="Gene3D" id="3.30.750.44">
    <property type="match status" value="1"/>
</dbReference>
<keyword evidence="1" id="KW-0732">Signal</keyword>
<reference evidence="3 4" key="1">
    <citation type="submission" date="2016-10" db="EMBL/GenBank/DDBJ databases">
        <authorList>
            <person name="de Groot N.N."/>
        </authorList>
    </citation>
    <scope>NUCLEOTIDE SEQUENCE [LARGE SCALE GENOMIC DNA]</scope>
    <source>
        <strain evidence="3 4">DSM 24956</strain>
    </source>
</reference>
<dbReference type="SUPFAM" id="SSF52096">
    <property type="entry name" value="ClpP/crotonase"/>
    <property type="match status" value="1"/>
</dbReference>
<feature type="chain" id="PRO_5011747969" evidence="1">
    <location>
        <begin position="22"/>
        <end position="581"/>
    </location>
</feature>
<evidence type="ECO:0000313" key="3">
    <source>
        <dbReference type="EMBL" id="SDY11103.1"/>
    </source>
</evidence>
<dbReference type="Gene3D" id="3.90.226.10">
    <property type="entry name" value="2-enoyl-CoA Hydratase, Chain A, domain 1"/>
    <property type="match status" value="1"/>
</dbReference>
<dbReference type="OrthoDB" id="5379939at2"/>
<accession>A0A1H3H6B0</accession>
<feature type="domain" description="Tail specific protease" evidence="2">
    <location>
        <begin position="354"/>
        <end position="557"/>
    </location>
</feature>
<keyword evidence="3" id="KW-0645">Protease</keyword>
<keyword evidence="3" id="KW-0378">Hydrolase</keyword>
<dbReference type="RefSeq" id="WP_090126633.1">
    <property type="nucleotide sequence ID" value="NZ_FNNJ01000027.1"/>
</dbReference>
<organism evidence="3 4">
    <name type="scientific">Lutibacter oricola</name>
    <dbReference type="NCBI Taxonomy" id="762486"/>
    <lineage>
        <taxon>Bacteria</taxon>
        <taxon>Pseudomonadati</taxon>
        <taxon>Bacteroidota</taxon>
        <taxon>Flavobacteriia</taxon>
        <taxon>Flavobacteriales</taxon>
        <taxon>Flavobacteriaceae</taxon>
        <taxon>Lutibacter</taxon>
    </lineage>
</organism>
<dbReference type="InterPro" id="IPR005151">
    <property type="entry name" value="Tail-specific_protease"/>
</dbReference>
<proteinExistence type="predicted"/>
<dbReference type="SUPFAM" id="SSF50156">
    <property type="entry name" value="PDZ domain-like"/>
    <property type="match status" value="1"/>
</dbReference>
<evidence type="ECO:0000259" key="2">
    <source>
        <dbReference type="SMART" id="SM00245"/>
    </source>
</evidence>
<dbReference type="STRING" id="762486.SAMN05444411_1274"/>
<dbReference type="SMART" id="SM00245">
    <property type="entry name" value="TSPc"/>
    <property type="match status" value="1"/>
</dbReference>
<gene>
    <name evidence="3" type="ORF">SAMN05444411_1274</name>
</gene>
<dbReference type="Pfam" id="PF03572">
    <property type="entry name" value="Peptidase_S41"/>
    <property type="match status" value="1"/>
</dbReference>
<dbReference type="GO" id="GO:0008236">
    <property type="term" value="F:serine-type peptidase activity"/>
    <property type="evidence" value="ECO:0007669"/>
    <property type="project" value="InterPro"/>
</dbReference>
<dbReference type="Proteomes" id="UP000199595">
    <property type="component" value="Unassembled WGS sequence"/>
</dbReference>
<dbReference type="Gene3D" id="2.30.42.10">
    <property type="match status" value="1"/>
</dbReference>
<dbReference type="AlphaFoldDB" id="A0A1H3H6B0"/>
<protein>
    <submittedName>
        <fullName evidence="3">Tricorn protease C1 domain-containing protein</fullName>
    </submittedName>
</protein>
<name>A0A1H3H6B0_9FLAO</name>